<comment type="caution">
    <text evidence="2">The sequence shown here is derived from an EMBL/GenBank/DDBJ whole genome shotgun (WGS) entry which is preliminary data.</text>
</comment>
<evidence type="ECO:0000259" key="1">
    <source>
        <dbReference type="PROSITE" id="PS50097"/>
    </source>
</evidence>
<dbReference type="InterPro" id="IPR011333">
    <property type="entry name" value="SKP1/BTB/POZ_sf"/>
</dbReference>
<name>A0AAV9K0L5_9PEZI</name>
<organism evidence="2 3">
    <name type="scientific">Oleoguttula mirabilis</name>
    <dbReference type="NCBI Taxonomy" id="1507867"/>
    <lineage>
        <taxon>Eukaryota</taxon>
        <taxon>Fungi</taxon>
        <taxon>Dikarya</taxon>
        <taxon>Ascomycota</taxon>
        <taxon>Pezizomycotina</taxon>
        <taxon>Dothideomycetes</taxon>
        <taxon>Dothideomycetidae</taxon>
        <taxon>Mycosphaerellales</taxon>
        <taxon>Teratosphaeriaceae</taxon>
        <taxon>Oleoguttula</taxon>
    </lineage>
</organism>
<dbReference type="Gene3D" id="3.30.710.10">
    <property type="entry name" value="Potassium Channel Kv1.1, Chain A"/>
    <property type="match status" value="1"/>
</dbReference>
<dbReference type="PANTHER" id="PTHR47843:SF5">
    <property type="entry name" value="BTB_POZ DOMAIN PROTEIN"/>
    <property type="match status" value="1"/>
</dbReference>
<evidence type="ECO:0000313" key="3">
    <source>
        <dbReference type="Proteomes" id="UP001324427"/>
    </source>
</evidence>
<protein>
    <recommendedName>
        <fullName evidence="1">BTB domain-containing protein</fullName>
    </recommendedName>
</protein>
<accession>A0AAV9K0L5</accession>
<dbReference type="Proteomes" id="UP001324427">
    <property type="component" value="Unassembled WGS sequence"/>
</dbReference>
<dbReference type="PROSITE" id="PS50097">
    <property type="entry name" value="BTB"/>
    <property type="match status" value="1"/>
</dbReference>
<dbReference type="EMBL" id="JAVFHQ010000001">
    <property type="protein sequence ID" value="KAK4550867.1"/>
    <property type="molecule type" value="Genomic_DNA"/>
</dbReference>
<sequence length="305" mass="33906">MAYNQKASDMTITCERYVFHVHSAVVCPQSTTLANAVDGRFQESTSNNINHGVFDPDTVARMLKYLYEKDYVLDVKLPLLHVSCHLPLRFAQDCASSQDAAVAHALEEVSLASTHEAGLAYSSEQRSAPGREASDPETLLAHVRVHAIAAYYDIPKLRLSAHRKFKAVLETPDGHLTLMDVIDVASELYRFPEKEDTGLRPATLKYTLARMDNLIQHGDFMAGLQRDDDGVREFCVDVIRSVADQLGKEKVHVEWQRGQADIQQSILTQTDKDRAFHAAIAGNAHSDLSKIARAVENGRHCSYCG</sequence>
<reference evidence="2 3" key="1">
    <citation type="submission" date="2021-11" db="EMBL/GenBank/DDBJ databases">
        <title>Black yeast isolated from Biological Soil Crust.</title>
        <authorList>
            <person name="Kurbessoian T."/>
        </authorList>
    </citation>
    <scope>NUCLEOTIDE SEQUENCE [LARGE SCALE GENOMIC DNA]</scope>
    <source>
        <strain evidence="2 3">CCFEE 5522</strain>
    </source>
</reference>
<feature type="domain" description="BTB" evidence="1">
    <location>
        <begin position="8"/>
        <end position="75"/>
    </location>
</feature>
<dbReference type="InterPro" id="IPR000210">
    <property type="entry name" value="BTB/POZ_dom"/>
</dbReference>
<dbReference type="AlphaFoldDB" id="A0AAV9K0L5"/>
<proteinExistence type="predicted"/>
<dbReference type="PANTHER" id="PTHR47843">
    <property type="entry name" value="BTB DOMAIN-CONTAINING PROTEIN-RELATED"/>
    <property type="match status" value="1"/>
</dbReference>
<keyword evidence="3" id="KW-1185">Reference proteome</keyword>
<dbReference type="Pfam" id="PF00651">
    <property type="entry name" value="BTB"/>
    <property type="match status" value="1"/>
</dbReference>
<dbReference type="SUPFAM" id="SSF54695">
    <property type="entry name" value="POZ domain"/>
    <property type="match status" value="1"/>
</dbReference>
<gene>
    <name evidence="2" type="ORF">LTR36_000447</name>
</gene>
<evidence type="ECO:0000313" key="2">
    <source>
        <dbReference type="EMBL" id="KAK4550867.1"/>
    </source>
</evidence>